<sequence length="1326" mass="148890">MMPAAKHLDPLLGIDIHIIQPPGPVPPVPIPHPHIGMVFDPMDYVPILGATVLIGGLPRAQAGTSGMALPPHIPMGGVFIKPPANESEIFMGSSTVSVDGDAFSHLALPALSCQDLGMPPIPRPKKKKVVKSLVLPTTMVLSIPLPVLVGGPPTISLFALGMRVGMAMLKALVSKVKKLYAARKAQNGVHCNGGHPVDVITGANFDEFVDARSPPSGLFCWRRRYTTARADRRDVLGWGFRHEYQHTLHLFHQAWRYEDAKGRVIDFAPLKPGQRETRRHGVVLRRLDNGDLELSEGYGPRLVMRAAPGEGVARLRFVRSGRTELELRHEGERLCEVTERTPEGTCRYRFVHDAAGRMTEVLRLETRGTRRVARYEYDRQGHLVLSEDAEGGRHTYQYDDAHRWTRMRTPTGYSFWWRYDAQGRCEETSGEDGLWWARFEYDPEKRETRVTERQGGVSTFQYDEHLTLRKLRDPHGGVLTREVDADGRVLREVDSGGRVTQWVYDSAGALVGRLDPYQRMLPPPEELPRVPPPERFFQGQTPAGFLLGSALDALPQTAAGASPMLLSQVPAELRDRLSVLVRARREGVEAPGTVRVHDGLGRLLREVDAAGRGREWRYDLAGNEVWYRDADGRVRERRIGRWNLVVAEVDRLGHTTHYDYSATEAVTRVADPGGTVSTFDYDEKDRILRVWRHGVLKEQYTWDAGDRLVEKRDGHGRVLMRIEHTPGERMEVRHLASGGQHVLAYDARGWPTRASTEAHDVRLRREDSGHLRYDLRDGRGVTHVQTPLVRRTAVLERFVWSLHASEAEGGQRLVDPTGRQHLLWKDATGLVLREHANGTRELTRYDDKGRLLASLVWKSTHDGMLHSQWTRYDYSAEGDLVGVWDNVAGETRYTVDAEHRLVREEGPQGSCPYAHDPSGNLLGKPGLRRVTLQAGNRLAAANDEQFVYDSRNHLAERHAFDGTRTRYTYDSADMLVRIDDARGEPWTAAYDALGRRIRCGRGARQTWFHWDGDRLAAEVSPEERLRLYGYAAHDAIVPIVFVDYDSVEAAPEQGRVYTVFSNQAGVPCRVEDDSGRVVWWATRIEPYGHTEVSADSEVELALRLPGHYHDVETGLFYNRFRYYDPALGRYLQSDPLGLAGGLNLYAYPSNPLVHFDALGLMHTNRGNPNHVDGKTPVENVKPLDVDSYGSQTKRSVVGDQLDNDHIPSFAASRKACEDHLERKLTDVEATKLKNYLTSITEPHAVHSGSSRTYAGRNTSEQIAEDALDLRKAAQKDMAAVGDELARQSGKTKEEVDAAFKTLDKRNEDIGLYDKDLSTFLQNAGVL</sequence>
<dbReference type="RefSeq" id="WP_169348728.1">
    <property type="nucleotide sequence ID" value="NZ_JABBJJ010000186.1"/>
</dbReference>
<name>A0A848LP91_9BACT</name>
<evidence type="ECO:0000256" key="1">
    <source>
        <dbReference type="ARBA" id="ARBA00022737"/>
    </source>
</evidence>
<keyword evidence="1" id="KW-0677">Repeat</keyword>
<accession>A0A848LP91</accession>
<feature type="domain" description="DUF6531" evidence="2">
    <location>
        <begin position="194"/>
        <end position="267"/>
    </location>
</feature>
<dbReference type="InterPro" id="IPR045351">
    <property type="entry name" value="DUF6531"/>
</dbReference>
<dbReference type="InterPro" id="IPR022385">
    <property type="entry name" value="Rhs_assc_core"/>
</dbReference>
<dbReference type="Pfam" id="PF20148">
    <property type="entry name" value="DUF6531"/>
    <property type="match status" value="1"/>
</dbReference>
<dbReference type="NCBIfam" id="TIGR01643">
    <property type="entry name" value="YD_repeat_2x"/>
    <property type="match status" value="3"/>
</dbReference>
<dbReference type="PANTHER" id="PTHR32305:SF15">
    <property type="entry name" value="PROTEIN RHSA-RELATED"/>
    <property type="match status" value="1"/>
</dbReference>
<organism evidence="4 5">
    <name type="scientific">Pyxidicoccus fallax</name>
    <dbReference type="NCBI Taxonomy" id="394095"/>
    <lineage>
        <taxon>Bacteria</taxon>
        <taxon>Pseudomonadati</taxon>
        <taxon>Myxococcota</taxon>
        <taxon>Myxococcia</taxon>
        <taxon>Myxococcales</taxon>
        <taxon>Cystobacterineae</taxon>
        <taxon>Myxococcaceae</taxon>
        <taxon>Pyxidicoccus</taxon>
    </lineage>
</organism>
<dbReference type="PANTHER" id="PTHR32305">
    <property type="match status" value="1"/>
</dbReference>
<dbReference type="Pfam" id="PF25023">
    <property type="entry name" value="TEN_YD-shell"/>
    <property type="match status" value="1"/>
</dbReference>
<evidence type="ECO:0000259" key="2">
    <source>
        <dbReference type="Pfam" id="PF20148"/>
    </source>
</evidence>
<dbReference type="Gene3D" id="2.180.10.10">
    <property type="entry name" value="RHS repeat-associated core"/>
    <property type="match status" value="3"/>
</dbReference>
<dbReference type="EMBL" id="JABBJJ010000186">
    <property type="protein sequence ID" value="NMO19480.1"/>
    <property type="molecule type" value="Genomic_DNA"/>
</dbReference>
<dbReference type="CDD" id="cd14740">
    <property type="entry name" value="PAAR_4"/>
    <property type="match status" value="1"/>
</dbReference>
<keyword evidence="5" id="KW-1185">Reference proteome</keyword>
<evidence type="ECO:0000313" key="5">
    <source>
        <dbReference type="Proteomes" id="UP000518300"/>
    </source>
</evidence>
<gene>
    <name evidence="4" type="ORF">HG543_32090</name>
</gene>
<dbReference type="InterPro" id="IPR031325">
    <property type="entry name" value="RHS_repeat"/>
</dbReference>
<evidence type="ECO:0000313" key="4">
    <source>
        <dbReference type="EMBL" id="NMO19480.1"/>
    </source>
</evidence>
<evidence type="ECO:0000259" key="3">
    <source>
        <dbReference type="Pfam" id="PF25023"/>
    </source>
</evidence>
<dbReference type="InterPro" id="IPR050708">
    <property type="entry name" value="T6SS_VgrG/RHS"/>
</dbReference>
<protein>
    <recommendedName>
        <fullName evidence="6">Rhs family protein</fullName>
    </recommendedName>
</protein>
<evidence type="ECO:0008006" key="6">
    <source>
        <dbReference type="Google" id="ProtNLM"/>
    </source>
</evidence>
<reference evidence="4 5" key="1">
    <citation type="submission" date="2020-04" db="EMBL/GenBank/DDBJ databases">
        <title>Draft genome of Pyxidicoccus fallax type strain.</title>
        <authorList>
            <person name="Whitworth D.E."/>
        </authorList>
    </citation>
    <scope>NUCLEOTIDE SEQUENCE [LARGE SCALE GENOMIC DNA]</scope>
    <source>
        <strain evidence="4 5">DSM 14698</strain>
    </source>
</reference>
<dbReference type="Proteomes" id="UP000518300">
    <property type="component" value="Unassembled WGS sequence"/>
</dbReference>
<dbReference type="InterPro" id="IPR056823">
    <property type="entry name" value="TEN-like_YD-shell"/>
</dbReference>
<comment type="caution">
    <text evidence="4">The sequence shown here is derived from an EMBL/GenBank/DDBJ whole genome shotgun (WGS) entry which is preliminary data.</text>
</comment>
<dbReference type="NCBIfam" id="TIGR03696">
    <property type="entry name" value="Rhs_assc_core"/>
    <property type="match status" value="1"/>
</dbReference>
<proteinExistence type="predicted"/>
<dbReference type="Pfam" id="PF05593">
    <property type="entry name" value="RHS_repeat"/>
    <property type="match status" value="2"/>
</dbReference>
<feature type="domain" description="Teneurin-like YD-shell" evidence="3">
    <location>
        <begin position="889"/>
        <end position="1134"/>
    </location>
</feature>
<dbReference type="InterPro" id="IPR006530">
    <property type="entry name" value="YD"/>
</dbReference>